<evidence type="ECO:0000313" key="1">
    <source>
        <dbReference type="EMBL" id="APZ95940.1"/>
    </source>
</evidence>
<organism evidence="1 2">
    <name type="scientific">Fuerstiella marisgermanici</name>
    <dbReference type="NCBI Taxonomy" id="1891926"/>
    <lineage>
        <taxon>Bacteria</taxon>
        <taxon>Pseudomonadati</taxon>
        <taxon>Planctomycetota</taxon>
        <taxon>Planctomycetia</taxon>
        <taxon>Planctomycetales</taxon>
        <taxon>Planctomycetaceae</taxon>
        <taxon>Fuerstiella</taxon>
    </lineage>
</organism>
<dbReference type="AlphaFoldDB" id="A0A1P8WPF5"/>
<evidence type="ECO:0000313" key="2">
    <source>
        <dbReference type="Proteomes" id="UP000187735"/>
    </source>
</evidence>
<dbReference type="STRING" id="1891926.Fuma_05603"/>
<keyword evidence="2" id="KW-1185">Reference proteome</keyword>
<proteinExistence type="predicted"/>
<dbReference type="NCBIfam" id="NF033780">
    <property type="entry name" value="exosort_XrtU_C"/>
    <property type="match status" value="1"/>
</dbReference>
<protein>
    <submittedName>
        <fullName evidence="1">Uncharacterized protein</fullName>
    </submittedName>
</protein>
<name>A0A1P8WPF5_9PLAN</name>
<dbReference type="Proteomes" id="UP000187735">
    <property type="component" value="Chromosome"/>
</dbReference>
<dbReference type="EMBL" id="CP017641">
    <property type="protein sequence ID" value="APZ95940.1"/>
    <property type="molecule type" value="Genomic_DNA"/>
</dbReference>
<dbReference type="RefSeq" id="WP_077027036.1">
    <property type="nucleotide sequence ID" value="NZ_CP017641.1"/>
</dbReference>
<gene>
    <name evidence="1" type="ORF">Fuma_05603</name>
</gene>
<dbReference type="KEGG" id="fmr:Fuma_05603"/>
<reference evidence="1 2" key="1">
    <citation type="journal article" date="2016" name="Front. Microbiol.">
        <title>Fuerstia marisgermanicae gen. nov., sp. nov., an Unusual Member of the Phylum Planctomycetes from the German Wadden Sea.</title>
        <authorList>
            <person name="Kohn T."/>
            <person name="Heuer A."/>
            <person name="Jogler M."/>
            <person name="Vollmers J."/>
            <person name="Boedeker C."/>
            <person name="Bunk B."/>
            <person name="Rast P."/>
            <person name="Borchert D."/>
            <person name="Glockner I."/>
            <person name="Freese H.M."/>
            <person name="Klenk H.P."/>
            <person name="Overmann J."/>
            <person name="Kaster A.K."/>
            <person name="Rohde M."/>
            <person name="Wiegand S."/>
            <person name="Jogler C."/>
        </authorList>
    </citation>
    <scope>NUCLEOTIDE SEQUENCE [LARGE SCALE GENOMIC DNA]</scope>
    <source>
        <strain evidence="1 2">NH11</strain>
    </source>
</reference>
<accession>A0A1P8WPF5</accession>
<sequence>MLAITGQIFLQWLIPSNSSLPPGTERGDILFHEDCLPSKLGDWSLTRFTPADTVASERVWASSWYYVSDFGGAVVSFDQAGYTGWHELSDCYVATGWKHVSRKIIQLEDNDWPCVASIFEKPSGQQALVVFSLFFDDGMGVVPPNYDLSQPDNGNRGILDRFGDRMSDLHPSHQRQDPTRQCQVFVVGRQIGDTLTKEVIDLHVSTRAKFLAYWRQETAQPEQQANSETSS</sequence>